<keyword evidence="3" id="KW-1185">Reference proteome</keyword>
<gene>
    <name evidence="2" type="ORF">JCM15548_12355</name>
</gene>
<protein>
    <recommendedName>
        <fullName evidence="4">Curlin associated repeat-containing protein</fullName>
    </recommendedName>
</protein>
<reference evidence="2 3" key="1">
    <citation type="journal article" date="2015" name="Microbes Environ.">
        <title>Distribution and evolution of nitrogen fixation genes in the phylum bacteroidetes.</title>
        <authorList>
            <person name="Inoue J."/>
            <person name="Oshima K."/>
            <person name="Suda W."/>
            <person name="Sakamoto M."/>
            <person name="Iino T."/>
            <person name="Noda S."/>
            <person name="Hongoh Y."/>
            <person name="Hattori M."/>
            <person name="Ohkuma M."/>
        </authorList>
    </citation>
    <scope>NUCLEOTIDE SEQUENCE [LARGE SCALE GENOMIC DNA]</scope>
    <source>
        <strain evidence="2">JCM 15548</strain>
    </source>
</reference>
<dbReference type="OrthoDB" id="1122067at2"/>
<name>A0A0E9LXS2_9BACT</name>
<proteinExistence type="predicted"/>
<feature type="signal peptide" evidence="1">
    <location>
        <begin position="1"/>
        <end position="20"/>
    </location>
</feature>
<feature type="chain" id="PRO_5002428720" description="Curlin associated repeat-containing protein" evidence="1">
    <location>
        <begin position="21"/>
        <end position="187"/>
    </location>
</feature>
<keyword evidence="1" id="KW-0732">Signal</keyword>
<dbReference type="RefSeq" id="WP_062124857.1">
    <property type="nucleotide sequence ID" value="NZ_BAZW01000018.1"/>
</dbReference>
<dbReference type="STRING" id="1236989.JCM15548_12355"/>
<dbReference type="EMBL" id="BAZW01000018">
    <property type="protein sequence ID" value="GAO30103.1"/>
    <property type="molecule type" value="Genomic_DNA"/>
</dbReference>
<comment type="caution">
    <text evidence="2">The sequence shown here is derived from an EMBL/GenBank/DDBJ whole genome shotgun (WGS) entry which is preliminary data.</text>
</comment>
<organism evidence="2 3">
    <name type="scientific">Geofilum rubicundum JCM 15548</name>
    <dbReference type="NCBI Taxonomy" id="1236989"/>
    <lineage>
        <taxon>Bacteria</taxon>
        <taxon>Pseudomonadati</taxon>
        <taxon>Bacteroidota</taxon>
        <taxon>Bacteroidia</taxon>
        <taxon>Marinilabiliales</taxon>
        <taxon>Marinilabiliaceae</taxon>
        <taxon>Geofilum</taxon>
    </lineage>
</organism>
<evidence type="ECO:0008006" key="4">
    <source>
        <dbReference type="Google" id="ProtNLM"/>
    </source>
</evidence>
<evidence type="ECO:0000313" key="2">
    <source>
        <dbReference type="EMBL" id="GAO30103.1"/>
    </source>
</evidence>
<accession>A0A0E9LXS2</accession>
<dbReference type="AlphaFoldDB" id="A0A0E9LXS2"/>
<sequence length="187" mass="20390">MKTILLALSIGLIASAGIQAQEAEENTQQVLELDELGLLSKGIITPIDGESTPAITEYLSTNPDVLFFSGTPEQGNTSVIYQEGDYNKANLNQTGDSNNFGLLQKGDDNLYDGTINGDENLIRVLQLGNDNKVFQDLEGDGMQLDVIQEGNNHEVIQIEKDGTSPAYQIHQQGEHGMQITIEHLPSY</sequence>
<evidence type="ECO:0000256" key="1">
    <source>
        <dbReference type="SAM" id="SignalP"/>
    </source>
</evidence>
<dbReference type="Proteomes" id="UP000032900">
    <property type="component" value="Unassembled WGS sequence"/>
</dbReference>
<evidence type="ECO:0000313" key="3">
    <source>
        <dbReference type="Proteomes" id="UP000032900"/>
    </source>
</evidence>